<dbReference type="EMBL" id="CACRXK020001499">
    <property type="protein sequence ID" value="CAB3989503.1"/>
    <property type="molecule type" value="Genomic_DNA"/>
</dbReference>
<dbReference type="Gene3D" id="3.90.70.120">
    <property type="match status" value="1"/>
</dbReference>
<proteinExistence type="predicted"/>
<comment type="caution">
    <text evidence="1">The sequence shown here is derived from an EMBL/GenBank/DDBJ whole genome shotgun (WGS) entry which is preliminary data.</text>
</comment>
<evidence type="ECO:0000313" key="1">
    <source>
        <dbReference type="EMBL" id="CAB3989503.1"/>
    </source>
</evidence>
<dbReference type="AlphaFoldDB" id="A0A6S7GEC8"/>
<gene>
    <name evidence="1" type="ORF">PACLA_8A068366</name>
</gene>
<evidence type="ECO:0000313" key="2">
    <source>
        <dbReference type="Proteomes" id="UP001152795"/>
    </source>
</evidence>
<protein>
    <submittedName>
        <fullName evidence="1">Uncharacterized protein</fullName>
    </submittedName>
</protein>
<dbReference type="Proteomes" id="UP001152795">
    <property type="component" value="Unassembled WGS sequence"/>
</dbReference>
<reference evidence="1" key="1">
    <citation type="submission" date="2020-04" db="EMBL/GenBank/DDBJ databases">
        <authorList>
            <person name="Alioto T."/>
            <person name="Alioto T."/>
            <person name="Gomez Garrido J."/>
        </authorList>
    </citation>
    <scope>NUCLEOTIDE SEQUENCE</scope>
    <source>
        <strain evidence="1">A484AB</strain>
    </source>
</reference>
<dbReference type="OrthoDB" id="416437at2759"/>
<keyword evidence="2" id="KW-1185">Reference proteome</keyword>
<name>A0A6S7GEC8_PARCT</name>
<accession>A0A6S7GEC8</accession>
<sequence length="100" mass="11384">MSNLNLFVAGSIHQGSERFYSDISRGRQCSFMSFSALLFAQTLPIQQWTASNVDQILAEGDRLLYLDAFESRSISDTDTLSLQDYLSREMRWSFDALTLS</sequence>
<organism evidence="1 2">
    <name type="scientific">Paramuricea clavata</name>
    <name type="common">Red gorgonian</name>
    <name type="synonym">Violescent sea-whip</name>
    <dbReference type="NCBI Taxonomy" id="317549"/>
    <lineage>
        <taxon>Eukaryota</taxon>
        <taxon>Metazoa</taxon>
        <taxon>Cnidaria</taxon>
        <taxon>Anthozoa</taxon>
        <taxon>Octocorallia</taxon>
        <taxon>Malacalcyonacea</taxon>
        <taxon>Plexauridae</taxon>
        <taxon>Paramuricea</taxon>
    </lineage>
</organism>